<dbReference type="EMBL" id="ML170447">
    <property type="protein sequence ID" value="TDL13855.1"/>
    <property type="molecule type" value="Genomic_DNA"/>
</dbReference>
<dbReference type="VEuPathDB" id="FungiDB:BD410DRAFT_683142"/>
<organism evidence="1 2">
    <name type="scientific">Rickenella mellea</name>
    <dbReference type="NCBI Taxonomy" id="50990"/>
    <lineage>
        <taxon>Eukaryota</taxon>
        <taxon>Fungi</taxon>
        <taxon>Dikarya</taxon>
        <taxon>Basidiomycota</taxon>
        <taxon>Agaricomycotina</taxon>
        <taxon>Agaricomycetes</taxon>
        <taxon>Hymenochaetales</taxon>
        <taxon>Rickenellaceae</taxon>
        <taxon>Rickenella</taxon>
    </lineage>
</organism>
<gene>
    <name evidence="1" type="ORF">BD410DRAFT_683142</name>
</gene>
<sequence>MWTGDWWWKMQDLLPEGATISPVILSTDKTQLTLFSGSKQAYPVYLTIGNLPRSIRRKPSQQACILLAYLSAEKITSSDLTESQKRARMHQLFHESMRIVLKPLIDAGKKGVEMVNGKGDVHRVHPILACYSADYPEQCLVTGVKSTTCPKC</sequence>
<protein>
    <submittedName>
        <fullName evidence="1">Uncharacterized protein</fullName>
    </submittedName>
</protein>
<dbReference type="Proteomes" id="UP000294933">
    <property type="component" value="Unassembled WGS sequence"/>
</dbReference>
<evidence type="ECO:0000313" key="1">
    <source>
        <dbReference type="EMBL" id="TDL13855.1"/>
    </source>
</evidence>
<keyword evidence="2" id="KW-1185">Reference proteome</keyword>
<dbReference type="STRING" id="50990.A0A4Y7PEV6"/>
<evidence type="ECO:0000313" key="2">
    <source>
        <dbReference type="Proteomes" id="UP000294933"/>
    </source>
</evidence>
<dbReference type="AlphaFoldDB" id="A0A4Y7PEV6"/>
<dbReference type="Pfam" id="PF18759">
    <property type="entry name" value="Plavaka"/>
    <property type="match status" value="1"/>
</dbReference>
<reference evidence="1 2" key="1">
    <citation type="submission" date="2018-06" db="EMBL/GenBank/DDBJ databases">
        <title>A transcriptomic atlas of mushroom development highlights an independent origin of complex multicellularity.</title>
        <authorList>
            <consortium name="DOE Joint Genome Institute"/>
            <person name="Krizsan K."/>
            <person name="Almasi E."/>
            <person name="Merenyi Z."/>
            <person name="Sahu N."/>
            <person name="Viragh M."/>
            <person name="Koszo T."/>
            <person name="Mondo S."/>
            <person name="Kiss B."/>
            <person name="Balint B."/>
            <person name="Kues U."/>
            <person name="Barry K."/>
            <person name="Hegedus J.C."/>
            <person name="Henrissat B."/>
            <person name="Johnson J."/>
            <person name="Lipzen A."/>
            <person name="Ohm R."/>
            <person name="Nagy I."/>
            <person name="Pangilinan J."/>
            <person name="Yan J."/>
            <person name="Xiong Y."/>
            <person name="Grigoriev I.V."/>
            <person name="Hibbett D.S."/>
            <person name="Nagy L.G."/>
        </authorList>
    </citation>
    <scope>NUCLEOTIDE SEQUENCE [LARGE SCALE GENOMIC DNA]</scope>
    <source>
        <strain evidence="1 2">SZMC22713</strain>
    </source>
</reference>
<dbReference type="InterPro" id="IPR041078">
    <property type="entry name" value="Plavaka"/>
</dbReference>
<name>A0A4Y7PEV6_9AGAM</name>
<proteinExistence type="predicted"/>
<feature type="non-terminal residue" evidence="1">
    <location>
        <position position="152"/>
    </location>
</feature>
<accession>A0A4Y7PEV6</accession>
<dbReference type="OrthoDB" id="2418900at2759"/>